<evidence type="ECO:0000256" key="2">
    <source>
        <dbReference type="ARBA" id="ARBA00004922"/>
    </source>
</evidence>
<dbReference type="GO" id="GO:0018279">
    <property type="term" value="P:protein N-linked glycosylation via asparagine"/>
    <property type="evidence" value="ECO:0007669"/>
    <property type="project" value="UniProtKB-UniRule"/>
</dbReference>
<dbReference type="Proteomes" id="UP000217199">
    <property type="component" value="Unassembled WGS sequence"/>
</dbReference>
<comment type="caution">
    <text evidence="11">The sequence shown here is derived from an EMBL/GenBank/DDBJ whole genome shotgun (WGS) entry which is preliminary data.</text>
</comment>
<feature type="transmembrane region" description="Helical" evidence="8">
    <location>
        <begin position="73"/>
        <end position="98"/>
    </location>
</feature>
<evidence type="ECO:0000256" key="5">
    <source>
        <dbReference type="ARBA" id="ARBA00022824"/>
    </source>
</evidence>
<protein>
    <recommendedName>
        <fullName evidence="8">Dolichyl-diphosphooligosaccharide--protein glycosyltransferase subunit WBP1</fullName>
        <shortName evidence="8">Oligosaccharyl transferase subunit WBP1</shortName>
    </recommendedName>
</protein>
<feature type="transmembrane region" description="Helical" evidence="8">
    <location>
        <begin position="516"/>
        <end position="539"/>
    </location>
</feature>
<keyword evidence="5 8" id="KW-0256">Endoplasmic reticulum</keyword>
<dbReference type="OrthoDB" id="29105at2759"/>
<evidence type="ECO:0000313" key="11">
    <source>
        <dbReference type="EMBL" id="PAV23452.1"/>
    </source>
</evidence>
<keyword evidence="4 8" id="KW-0812">Transmembrane</keyword>
<evidence type="ECO:0000256" key="8">
    <source>
        <dbReference type="RuleBase" id="RU361142"/>
    </source>
</evidence>
<comment type="similarity">
    <text evidence="3 8">Belongs to the DDOST 48 kDa subunit family.</text>
</comment>
<dbReference type="InterPro" id="IPR055457">
    <property type="entry name" value="OST48_N"/>
</dbReference>
<evidence type="ECO:0000256" key="3">
    <source>
        <dbReference type="ARBA" id="ARBA00008743"/>
    </source>
</evidence>
<sequence length="593" mass="66796">MDDYKEGSVFEVNTRDWRISNLKSAYRGILSEEAIDYELSRLEGLQELKRKKIAAAREKFEYEANIQCSLRILIVWLIYCQTFFRVWNVVVFVVAWVVCKDPSFMPSLAWPFERWDGWWMRRFLIAPALGYTKSATGDSVLVVLEKGLKKENFSTFFSGLEERGFELTYRDPKEKTPLLIEDDIPQFAHIVFFAPETKSYAPDITPQSLVSLLSMDVNVIFALSSTQTPLTSLAAEFSLIPAPPHTPLISHFSSAENRNVISTPAPINHPILSSNIPPVLFSGTPHAFSPNPLVLPILRAPPEAFAAESNSDADADSLVDAAERGGEGLWAGSNLGLVTGFQTRNGARVLWAGGIDIFGDEFAAADGSGNVQFIKDIAKWTFKETNVLRIDQTVHKHLSSNVTEPPSQYTVKDLIEYSADISRWDPENGEWVPYDDINDLQLEFTMLDPFVRTSLPPDPTHPGRYTKIFRAPDRHGVFKFVLDYKRRGWSFLNSAMTVPVVPPRHDGYPRFLSAAWPYYTGAISTSVAFVLFCVLWLAGGGAEKIEKGKKADLEYSLWGKNEPGAHYKNGHFEIQLLLFGLRWPIFILLNRNN</sequence>
<comment type="function">
    <text evidence="8">Subunit of the oligosaccharyl transferase (OST) complex that catalyzes the initial transfer of a defined glycan (Glc(3)Man(9)GlcNAc(2) in eukaryotes) from the lipid carrier dolichol-pyrophosphate to an asparagine residue within an Asn-X-Ser/Thr consensus motif in nascent polypeptide chains, the first step in protein N-glycosylation. N-glycosylation occurs cotranslationally and the complex associates with the Sec61 complex at the channel-forming translocon complex that mediates protein translocation across the endoplasmic reticulum (ER).</text>
</comment>
<keyword evidence="12" id="KW-1185">Reference proteome</keyword>
<keyword evidence="6 8" id="KW-1133">Transmembrane helix</keyword>
<evidence type="ECO:0000259" key="9">
    <source>
        <dbReference type="Pfam" id="PF03345"/>
    </source>
</evidence>
<proteinExistence type="inferred from homology"/>
<accession>A0A286UVB9</accession>
<dbReference type="STRING" id="2282107.A0A286UVB9"/>
<feature type="domain" description="OST48 middle" evidence="10">
    <location>
        <begin position="399"/>
        <end position="538"/>
    </location>
</feature>
<evidence type="ECO:0000313" key="12">
    <source>
        <dbReference type="Proteomes" id="UP000217199"/>
    </source>
</evidence>
<dbReference type="Pfam" id="PF23358">
    <property type="entry name" value="OST48_MD"/>
    <property type="match status" value="1"/>
</dbReference>
<dbReference type="PANTHER" id="PTHR10830">
    <property type="entry name" value="DOLICHYL-DIPHOSPHOOLIGOSACCHARIDE--PROTEIN GLYCOSYLTRANSFERASE 48 KDA SUBUNIT"/>
    <property type="match status" value="1"/>
</dbReference>
<gene>
    <name evidence="11" type="ORF">PNOK_0052000</name>
</gene>
<comment type="caution">
    <text evidence="8">Lacks conserved residue(s) required for the propagation of feature annotation.</text>
</comment>
<name>A0A286UVB9_9AGAM</name>
<dbReference type="InterPro" id="IPR005013">
    <property type="entry name" value="DDOST_48_kDa_subunit"/>
</dbReference>
<feature type="domain" description="OST48 N-terminal" evidence="9">
    <location>
        <begin position="140"/>
        <end position="381"/>
    </location>
</feature>
<dbReference type="GO" id="GO:0008250">
    <property type="term" value="C:oligosaccharyltransferase complex"/>
    <property type="evidence" value="ECO:0007669"/>
    <property type="project" value="TreeGrafter"/>
</dbReference>
<dbReference type="UniPathway" id="UPA00378"/>
<dbReference type="AlphaFoldDB" id="A0A286UVB9"/>
<evidence type="ECO:0000256" key="1">
    <source>
        <dbReference type="ARBA" id="ARBA00004479"/>
    </source>
</evidence>
<organism evidence="11 12">
    <name type="scientific">Pyrrhoderma noxium</name>
    <dbReference type="NCBI Taxonomy" id="2282107"/>
    <lineage>
        <taxon>Eukaryota</taxon>
        <taxon>Fungi</taxon>
        <taxon>Dikarya</taxon>
        <taxon>Basidiomycota</taxon>
        <taxon>Agaricomycotina</taxon>
        <taxon>Agaricomycetes</taxon>
        <taxon>Hymenochaetales</taxon>
        <taxon>Hymenochaetaceae</taxon>
        <taxon>Pyrrhoderma</taxon>
    </lineage>
</organism>
<dbReference type="FunCoup" id="A0A286UVB9">
    <property type="interactions" value="496"/>
</dbReference>
<dbReference type="InParanoid" id="A0A286UVB9"/>
<comment type="subunit">
    <text evidence="8">Component of the oligosaccharyltransferase (OST) complex.</text>
</comment>
<dbReference type="EMBL" id="NBII01000001">
    <property type="protein sequence ID" value="PAV23452.1"/>
    <property type="molecule type" value="Genomic_DNA"/>
</dbReference>
<evidence type="ECO:0000256" key="4">
    <source>
        <dbReference type="ARBA" id="ARBA00022692"/>
    </source>
</evidence>
<comment type="subcellular location">
    <subcellularLocation>
        <location evidence="8">Endoplasmic reticulum membrane</location>
        <topology evidence="8">Single-pass type I membrane protein</topology>
    </subcellularLocation>
    <subcellularLocation>
        <location evidence="1">Membrane</location>
        <topology evidence="1">Single-pass type I membrane protein</topology>
    </subcellularLocation>
</comment>
<dbReference type="Pfam" id="PF03345">
    <property type="entry name" value="OST48_N"/>
    <property type="match status" value="1"/>
</dbReference>
<dbReference type="InterPro" id="IPR055459">
    <property type="entry name" value="OST48_MD"/>
</dbReference>
<evidence type="ECO:0000256" key="7">
    <source>
        <dbReference type="ARBA" id="ARBA00023136"/>
    </source>
</evidence>
<dbReference type="GO" id="GO:0016740">
    <property type="term" value="F:transferase activity"/>
    <property type="evidence" value="ECO:0007669"/>
    <property type="project" value="UniProtKB-KW"/>
</dbReference>
<dbReference type="PANTHER" id="PTHR10830:SF0">
    <property type="entry name" value="DOLICHYL-DIPHOSPHOOLIGOSACCHARIDE--PROTEIN GLYCOSYLTRANSFERASE 48 KDA SUBUNIT"/>
    <property type="match status" value="1"/>
</dbReference>
<evidence type="ECO:0000256" key="6">
    <source>
        <dbReference type="ARBA" id="ARBA00022989"/>
    </source>
</evidence>
<keyword evidence="7 8" id="KW-0472">Membrane</keyword>
<reference evidence="11 12" key="1">
    <citation type="journal article" date="2017" name="Mol. Ecol.">
        <title>Comparative and population genomic landscape of Phellinus noxius: A hypervariable fungus causing root rot in trees.</title>
        <authorList>
            <person name="Chung C.L."/>
            <person name="Lee T.J."/>
            <person name="Akiba M."/>
            <person name="Lee H.H."/>
            <person name="Kuo T.H."/>
            <person name="Liu D."/>
            <person name="Ke H.M."/>
            <person name="Yokoi T."/>
            <person name="Roa M.B."/>
            <person name="Lu M.J."/>
            <person name="Chang Y.Y."/>
            <person name="Ann P.J."/>
            <person name="Tsai J.N."/>
            <person name="Chen C.Y."/>
            <person name="Tzean S.S."/>
            <person name="Ota Y."/>
            <person name="Hattori T."/>
            <person name="Sahashi N."/>
            <person name="Liou R.F."/>
            <person name="Kikuchi T."/>
            <person name="Tsai I.J."/>
        </authorList>
    </citation>
    <scope>NUCLEOTIDE SEQUENCE [LARGE SCALE GENOMIC DNA]</scope>
    <source>
        <strain evidence="11 12">FFPRI411160</strain>
    </source>
</reference>
<comment type="pathway">
    <text evidence="2 8">Protein modification; protein glycosylation.</text>
</comment>
<evidence type="ECO:0000259" key="10">
    <source>
        <dbReference type="Pfam" id="PF23358"/>
    </source>
</evidence>